<dbReference type="InterPro" id="IPR041610">
    <property type="entry name" value="ArlS_N"/>
</dbReference>
<evidence type="ECO:0000256" key="8">
    <source>
        <dbReference type="ARBA" id="ARBA00022692"/>
    </source>
</evidence>
<dbReference type="SMART" id="SM00304">
    <property type="entry name" value="HAMP"/>
    <property type="match status" value="1"/>
</dbReference>
<keyword evidence="14 15" id="KW-0472">Membrane</keyword>
<evidence type="ECO:0000259" key="16">
    <source>
        <dbReference type="PROSITE" id="PS50109"/>
    </source>
</evidence>
<evidence type="ECO:0000256" key="6">
    <source>
        <dbReference type="ARBA" id="ARBA00022553"/>
    </source>
</evidence>
<evidence type="ECO:0000256" key="15">
    <source>
        <dbReference type="SAM" id="Phobius"/>
    </source>
</evidence>
<dbReference type="CDD" id="cd06225">
    <property type="entry name" value="HAMP"/>
    <property type="match status" value="1"/>
</dbReference>
<evidence type="ECO:0000313" key="18">
    <source>
        <dbReference type="EMBL" id="EKN64776.1"/>
    </source>
</evidence>
<evidence type="ECO:0000256" key="2">
    <source>
        <dbReference type="ARBA" id="ARBA00004651"/>
    </source>
</evidence>
<dbReference type="Gene3D" id="3.30.565.10">
    <property type="entry name" value="Histidine kinase-like ATPase, C-terminal domain"/>
    <property type="match status" value="1"/>
</dbReference>
<dbReference type="EMBL" id="AJLS01000141">
    <property type="protein sequence ID" value="EKN64776.1"/>
    <property type="molecule type" value="Genomic_DNA"/>
</dbReference>
<evidence type="ECO:0000256" key="5">
    <source>
        <dbReference type="ARBA" id="ARBA00022475"/>
    </source>
</evidence>
<dbReference type="OrthoDB" id="9786919at2"/>
<dbReference type="SUPFAM" id="SSF47384">
    <property type="entry name" value="Homodimeric domain of signal transducing histidine kinase"/>
    <property type="match status" value="1"/>
</dbReference>
<reference evidence="18 19" key="1">
    <citation type="journal article" date="2012" name="Front. Microbiol.">
        <title>Redundancy and modularity in membrane-associated dissimilatory nitrate reduction in Bacillus.</title>
        <authorList>
            <person name="Heylen K."/>
            <person name="Keltjens J."/>
        </authorList>
    </citation>
    <scope>NUCLEOTIDE SEQUENCE [LARGE SCALE GENOMIC DNA]</scope>
    <source>
        <strain evidence="19">LMG 21833T</strain>
    </source>
</reference>
<comment type="caution">
    <text evidence="18">The sequence shown here is derived from an EMBL/GenBank/DDBJ whole genome shotgun (WGS) entry which is preliminary data.</text>
</comment>
<feature type="transmembrane region" description="Helical" evidence="15">
    <location>
        <begin position="164"/>
        <end position="187"/>
    </location>
</feature>
<feature type="transmembrane region" description="Helical" evidence="15">
    <location>
        <begin position="12"/>
        <end position="31"/>
    </location>
</feature>
<dbReference type="InterPro" id="IPR003661">
    <property type="entry name" value="HisK_dim/P_dom"/>
</dbReference>
<dbReference type="eggNOG" id="COG5002">
    <property type="taxonomic scope" value="Bacteria"/>
</dbReference>
<evidence type="ECO:0000256" key="4">
    <source>
        <dbReference type="ARBA" id="ARBA00015735"/>
    </source>
</evidence>
<keyword evidence="6" id="KW-0597">Phosphoprotein</keyword>
<keyword evidence="5" id="KW-1003">Cell membrane</keyword>
<keyword evidence="12 15" id="KW-1133">Transmembrane helix</keyword>
<proteinExistence type="predicted"/>
<dbReference type="Proteomes" id="UP000006316">
    <property type="component" value="Unassembled WGS sequence"/>
</dbReference>
<organism evidence="18 19">
    <name type="scientific">Neobacillus bataviensis LMG 21833</name>
    <dbReference type="NCBI Taxonomy" id="1117379"/>
    <lineage>
        <taxon>Bacteria</taxon>
        <taxon>Bacillati</taxon>
        <taxon>Bacillota</taxon>
        <taxon>Bacilli</taxon>
        <taxon>Bacillales</taxon>
        <taxon>Bacillaceae</taxon>
        <taxon>Neobacillus</taxon>
    </lineage>
</organism>
<dbReference type="SUPFAM" id="SSF55874">
    <property type="entry name" value="ATPase domain of HSP90 chaperone/DNA topoisomerase II/histidine kinase"/>
    <property type="match status" value="1"/>
</dbReference>
<dbReference type="PANTHER" id="PTHR45528:SF12">
    <property type="entry name" value="SENSOR HISTIDINE KINASE ARSS"/>
    <property type="match status" value="1"/>
</dbReference>
<dbReference type="InterPro" id="IPR005467">
    <property type="entry name" value="His_kinase_dom"/>
</dbReference>
<gene>
    <name evidence="18" type="ORF">BABA_22848</name>
</gene>
<comment type="catalytic activity">
    <reaction evidence="1">
        <text>ATP + protein L-histidine = ADP + protein N-phospho-L-histidine.</text>
        <dbReference type="EC" id="2.7.13.3"/>
    </reaction>
</comment>
<dbReference type="GO" id="GO:0005524">
    <property type="term" value="F:ATP binding"/>
    <property type="evidence" value="ECO:0007669"/>
    <property type="project" value="UniProtKB-KW"/>
</dbReference>
<name>K6DVC4_9BACI</name>
<dbReference type="AlphaFoldDB" id="K6DVC4"/>
<dbReference type="GO" id="GO:0000155">
    <property type="term" value="F:phosphorelay sensor kinase activity"/>
    <property type="evidence" value="ECO:0007669"/>
    <property type="project" value="InterPro"/>
</dbReference>
<keyword evidence="19" id="KW-1185">Reference proteome</keyword>
<keyword evidence="9" id="KW-0547">Nucleotide-binding</keyword>
<sequence>MKKVSTLPIKYKLVLWSSLLLFILFVLYNILQYSVLNSWMLTEENNVIEQKMKETKAYYHERSKSIPLTEQDIYSSGDYIERLSGNHQMIRILNSKGNTLISASQDVPDEIIPAKIVQTEEFDQIKTSENRFLILRSPLLLNNGTGTIEIIQSMEIFDGLLNKFIIVMLLAGLGSIALSGFGGVIIAKQLLKSVKNILHTMKKIQKTGLHERVPSNGIKDEITEIGELFNETMDKLEESFLQQKQFVADASHELRTPIAIIRGNLSMLRRWGKNDPKLLEESLESTLEEAKYLSDLVSELLELSRAESEKQKEQIEWINPIPVIENALRNFKILHKDFEFIMDMKNIEGSLIAFQPRHLEQILVILLDNAVKYSKEQKWIKCSIQKKENFVQIEIEDKGIGIPKQDIPMVLNRFYRVDKARSRKQGGYGLGLAIANRLMEKYNGSIIIESEVNKGTTVILKLVSD</sequence>
<evidence type="ECO:0000259" key="17">
    <source>
        <dbReference type="PROSITE" id="PS50885"/>
    </source>
</evidence>
<dbReference type="SMART" id="SM00388">
    <property type="entry name" value="HisKA"/>
    <property type="match status" value="1"/>
</dbReference>
<feature type="domain" description="HAMP" evidence="17">
    <location>
        <begin position="188"/>
        <end position="241"/>
    </location>
</feature>
<keyword evidence="10 18" id="KW-0418">Kinase</keyword>
<dbReference type="PROSITE" id="PS50109">
    <property type="entry name" value="HIS_KIN"/>
    <property type="match status" value="1"/>
</dbReference>
<evidence type="ECO:0000256" key="12">
    <source>
        <dbReference type="ARBA" id="ARBA00022989"/>
    </source>
</evidence>
<dbReference type="Gene3D" id="6.10.340.10">
    <property type="match status" value="1"/>
</dbReference>
<dbReference type="Pfam" id="PF18719">
    <property type="entry name" value="ArlS_N"/>
    <property type="match status" value="1"/>
</dbReference>
<evidence type="ECO:0000256" key="9">
    <source>
        <dbReference type="ARBA" id="ARBA00022741"/>
    </source>
</evidence>
<keyword evidence="11" id="KW-0067">ATP-binding</keyword>
<dbReference type="InterPro" id="IPR004358">
    <property type="entry name" value="Sig_transdc_His_kin-like_C"/>
</dbReference>
<dbReference type="GO" id="GO:0005886">
    <property type="term" value="C:plasma membrane"/>
    <property type="evidence" value="ECO:0007669"/>
    <property type="project" value="UniProtKB-SubCell"/>
</dbReference>
<evidence type="ECO:0000256" key="10">
    <source>
        <dbReference type="ARBA" id="ARBA00022777"/>
    </source>
</evidence>
<evidence type="ECO:0000256" key="7">
    <source>
        <dbReference type="ARBA" id="ARBA00022679"/>
    </source>
</evidence>
<dbReference type="PROSITE" id="PS50885">
    <property type="entry name" value="HAMP"/>
    <property type="match status" value="1"/>
</dbReference>
<evidence type="ECO:0000256" key="14">
    <source>
        <dbReference type="ARBA" id="ARBA00023136"/>
    </source>
</evidence>
<protein>
    <recommendedName>
        <fullName evidence="4">Signal transduction histidine-protein kinase ArlS</fullName>
        <ecNumber evidence="3">2.7.13.3</ecNumber>
    </recommendedName>
</protein>
<dbReference type="SMART" id="SM00387">
    <property type="entry name" value="HATPase_c"/>
    <property type="match status" value="1"/>
</dbReference>
<evidence type="ECO:0000313" key="19">
    <source>
        <dbReference type="Proteomes" id="UP000006316"/>
    </source>
</evidence>
<dbReference type="PATRIC" id="fig|1117379.3.peg.4742"/>
<dbReference type="InterPro" id="IPR050398">
    <property type="entry name" value="HssS/ArlS-like"/>
</dbReference>
<comment type="subcellular location">
    <subcellularLocation>
        <location evidence="2">Cell membrane</location>
        <topology evidence="2">Multi-pass membrane protein</topology>
    </subcellularLocation>
</comment>
<keyword evidence="8 15" id="KW-0812">Transmembrane</keyword>
<dbReference type="Pfam" id="PF02518">
    <property type="entry name" value="HATPase_c"/>
    <property type="match status" value="1"/>
</dbReference>
<dbReference type="InterPro" id="IPR036097">
    <property type="entry name" value="HisK_dim/P_sf"/>
</dbReference>
<dbReference type="CDD" id="cd00082">
    <property type="entry name" value="HisKA"/>
    <property type="match status" value="1"/>
</dbReference>
<keyword evidence="13" id="KW-0902">Two-component regulatory system</keyword>
<dbReference type="PANTHER" id="PTHR45528">
    <property type="entry name" value="SENSOR HISTIDINE KINASE CPXA"/>
    <property type="match status" value="1"/>
</dbReference>
<keyword evidence="7" id="KW-0808">Transferase</keyword>
<dbReference type="PRINTS" id="PR00344">
    <property type="entry name" value="BCTRLSENSOR"/>
</dbReference>
<evidence type="ECO:0000256" key="13">
    <source>
        <dbReference type="ARBA" id="ARBA00023012"/>
    </source>
</evidence>
<dbReference type="FunFam" id="1.10.287.130:FF:000001">
    <property type="entry name" value="Two-component sensor histidine kinase"/>
    <property type="match status" value="1"/>
</dbReference>
<dbReference type="Pfam" id="PF00512">
    <property type="entry name" value="HisKA"/>
    <property type="match status" value="1"/>
</dbReference>
<dbReference type="RefSeq" id="WP_007087561.1">
    <property type="nucleotide sequence ID" value="NZ_AJLS01000141.1"/>
</dbReference>
<evidence type="ECO:0000256" key="1">
    <source>
        <dbReference type="ARBA" id="ARBA00000085"/>
    </source>
</evidence>
<feature type="domain" description="Histidine kinase" evidence="16">
    <location>
        <begin position="249"/>
        <end position="465"/>
    </location>
</feature>
<evidence type="ECO:0000256" key="11">
    <source>
        <dbReference type="ARBA" id="ARBA00022840"/>
    </source>
</evidence>
<dbReference type="InterPro" id="IPR036890">
    <property type="entry name" value="HATPase_C_sf"/>
</dbReference>
<evidence type="ECO:0000256" key="3">
    <source>
        <dbReference type="ARBA" id="ARBA00012438"/>
    </source>
</evidence>
<accession>K6DVC4</accession>
<dbReference type="STRING" id="1117379.BABA_22848"/>
<dbReference type="FunFam" id="3.30.565.10:FF:000006">
    <property type="entry name" value="Sensor histidine kinase WalK"/>
    <property type="match status" value="1"/>
</dbReference>
<dbReference type="EC" id="2.7.13.3" evidence="3"/>
<dbReference type="InterPro" id="IPR003594">
    <property type="entry name" value="HATPase_dom"/>
</dbReference>
<dbReference type="CDD" id="cd00075">
    <property type="entry name" value="HATPase"/>
    <property type="match status" value="1"/>
</dbReference>
<dbReference type="InterPro" id="IPR003660">
    <property type="entry name" value="HAMP_dom"/>
</dbReference>
<dbReference type="Gene3D" id="1.10.287.130">
    <property type="match status" value="1"/>
</dbReference>